<gene>
    <name evidence="1" type="ORF">CJEDD_02655</name>
</gene>
<organism evidence="1 2">
    <name type="scientific">Corynebacterium jeddahense</name>
    <dbReference type="NCBI Taxonomy" id="1414719"/>
    <lineage>
        <taxon>Bacteria</taxon>
        <taxon>Bacillati</taxon>
        <taxon>Actinomycetota</taxon>
        <taxon>Actinomycetes</taxon>
        <taxon>Mycobacteriales</taxon>
        <taxon>Corynebacteriaceae</taxon>
        <taxon>Corynebacterium</taxon>
    </lineage>
</organism>
<sequence>MAMTIFQLDSATVAARTDSLRADAANLHPLHDVAVPDAWPLGDFSAAVSHAIAKANADADALRGEARRIAAAMDLAVEAAAAVEASTCQRLGATL</sequence>
<reference evidence="1 2" key="1">
    <citation type="submission" date="2020-10" db="EMBL/GenBank/DDBJ databases">
        <title>Complete genome sequence of Corynebacterium jeddahense DSM 45997, type strain of Corynebacterium jeddahense.</title>
        <authorList>
            <person name="Busche T."/>
            <person name="Kalinowski J."/>
            <person name="Ruckert C."/>
        </authorList>
    </citation>
    <scope>NUCLEOTIDE SEQUENCE [LARGE SCALE GENOMIC DNA]</scope>
    <source>
        <strain evidence="1 2">DSM 45997</strain>
    </source>
</reference>
<keyword evidence="2" id="KW-1185">Reference proteome</keyword>
<dbReference type="EMBL" id="CP063194">
    <property type="protein sequence ID" value="WCZ38152.1"/>
    <property type="molecule type" value="Genomic_DNA"/>
</dbReference>
<protein>
    <submittedName>
        <fullName evidence="1">Uncharacterized protein</fullName>
    </submittedName>
</protein>
<proteinExistence type="predicted"/>
<evidence type="ECO:0000313" key="2">
    <source>
        <dbReference type="Proteomes" id="UP001218071"/>
    </source>
</evidence>
<accession>A0ABY7UHF5</accession>
<name>A0ABY7UHF5_9CORY</name>
<evidence type="ECO:0000313" key="1">
    <source>
        <dbReference type="EMBL" id="WCZ38152.1"/>
    </source>
</evidence>
<dbReference type="Proteomes" id="UP001218071">
    <property type="component" value="Chromosome"/>
</dbReference>